<name>A0AAN0RNX9_9BURK</name>
<accession>A0AAN0RNX9</accession>
<proteinExistence type="predicted"/>
<dbReference type="AlphaFoldDB" id="A0AAN0RNX9"/>
<sequence>MRHRVVDLAGAEQVEQRLARHANAFDARHAGAPGGGPFRFRVGRRA</sequence>
<evidence type="ECO:0000313" key="2">
    <source>
        <dbReference type="Proteomes" id="UP000029413"/>
    </source>
</evidence>
<dbReference type="Proteomes" id="UP000029413">
    <property type="component" value="Chromosome 1"/>
</dbReference>
<keyword evidence="2" id="KW-1185">Reference proteome</keyword>
<dbReference type="KEGG" id="bcen:DM39_1294"/>
<evidence type="ECO:0000313" key="1">
    <source>
        <dbReference type="EMBL" id="AIO31212.1"/>
    </source>
</evidence>
<dbReference type="EMBL" id="CP007783">
    <property type="protein sequence ID" value="AIO31212.1"/>
    <property type="molecule type" value="Genomic_DNA"/>
</dbReference>
<reference evidence="1 2" key="1">
    <citation type="submission" date="2014-05" db="EMBL/GenBank/DDBJ databases">
        <authorList>
            <person name="Bishop-Lilly K.A."/>
            <person name="Broomall S.M."/>
            <person name="Chain P.S."/>
            <person name="Chertkov O."/>
            <person name="Coyne S.R."/>
            <person name="Daligault H.E."/>
            <person name="Davenport K.W."/>
            <person name="Erkkila T."/>
            <person name="Frey K.G."/>
            <person name="Gibbons H.S."/>
            <person name="Gu W."/>
            <person name="Jaissle J."/>
            <person name="Johnson S.L."/>
            <person name="Koroleva G.I."/>
            <person name="Ladner J.T."/>
            <person name="Lo C.-C."/>
            <person name="Minogue T.D."/>
            <person name="Munk C."/>
            <person name="Palacios G.F."/>
            <person name="Redden C.L."/>
            <person name="Rosenzweig C.N."/>
            <person name="Scholz M.B."/>
            <person name="Teshima H."/>
            <person name="Xu Y."/>
        </authorList>
    </citation>
    <scope>NUCLEOTIDE SEQUENCE [LARGE SCALE GENOMIC DNA]</scope>
    <source>
        <strain evidence="1 2">DDS 22E-1</strain>
    </source>
</reference>
<gene>
    <name evidence="1" type="ORF">DM39_1294</name>
</gene>
<protein>
    <submittedName>
        <fullName evidence="1">Uncharacterized protein</fullName>
    </submittedName>
</protein>
<organism evidence="1 2">
    <name type="scientific">Burkholderia cenocepacia</name>
    <dbReference type="NCBI Taxonomy" id="95486"/>
    <lineage>
        <taxon>Bacteria</taxon>
        <taxon>Pseudomonadati</taxon>
        <taxon>Pseudomonadota</taxon>
        <taxon>Betaproteobacteria</taxon>
        <taxon>Burkholderiales</taxon>
        <taxon>Burkholderiaceae</taxon>
        <taxon>Burkholderia</taxon>
        <taxon>Burkholderia cepacia complex</taxon>
    </lineage>
</organism>